<protein>
    <recommendedName>
        <fullName evidence="9">DUF1772-domain-containing protein</fullName>
    </recommendedName>
</protein>
<keyword evidence="2 6" id="KW-0812">Transmembrane</keyword>
<dbReference type="PANTHER" id="PTHR35042:SF1">
    <property type="entry name" value="DUF1772-DOMAIN-CONTAINING PROTEIN"/>
    <property type="match status" value="1"/>
</dbReference>
<evidence type="ECO:0000313" key="7">
    <source>
        <dbReference type="EMBL" id="KAG9987561.1"/>
    </source>
</evidence>
<evidence type="ECO:0000256" key="2">
    <source>
        <dbReference type="ARBA" id="ARBA00022692"/>
    </source>
</evidence>
<organism evidence="7 8">
    <name type="scientific">Aureobasidium melanogenum</name>
    <name type="common">Aureobasidium pullulans var. melanogenum</name>
    <dbReference type="NCBI Taxonomy" id="46634"/>
    <lineage>
        <taxon>Eukaryota</taxon>
        <taxon>Fungi</taxon>
        <taxon>Dikarya</taxon>
        <taxon>Ascomycota</taxon>
        <taxon>Pezizomycotina</taxon>
        <taxon>Dothideomycetes</taxon>
        <taxon>Dothideomycetidae</taxon>
        <taxon>Dothideales</taxon>
        <taxon>Saccotheciaceae</taxon>
        <taxon>Aureobasidium</taxon>
    </lineage>
</organism>
<feature type="transmembrane region" description="Helical" evidence="6">
    <location>
        <begin position="48"/>
        <end position="73"/>
    </location>
</feature>
<dbReference type="Pfam" id="PF08592">
    <property type="entry name" value="Anthrone_oxy"/>
    <property type="match status" value="1"/>
</dbReference>
<evidence type="ECO:0000256" key="5">
    <source>
        <dbReference type="ARBA" id="ARBA00034313"/>
    </source>
</evidence>
<name>A0A9P8G2K3_AURME</name>
<dbReference type="EMBL" id="JAHFXS010000215">
    <property type="protein sequence ID" value="KAG9987561.1"/>
    <property type="molecule type" value="Genomic_DNA"/>
</dbReference>
<comment type="similarity">
    <text evidence="5">Belongs to the anthrone oxygenase family.</text>
</comment>
<keyword evidence="4 6" id="KW-0472">Membrane</keyword>
<dbReference type="AlphaFoldDB" id="A0A9P8G2K3"/>
<keyword evidence="8" id="KW-1185">Reference proteome</keyword>
<dbReference type="GO" id="GO:0016020">
    <property type="term" value="C:membrane"/>
    <property type="evidence" value="ECO:0007669"/>
    <property type="project" value="UniProtKB-SubCell"/>
</dbReference>
<keyword evidence="3 6" id="KW-1133">Transmembrane helix</keyword>
<comment type="caution">
    <text evidence="7">The sequence shown here is derived from an EMBL/GenBank/DDBJ whole genome shotgun (WGS) entry which is preliminary data.</text>
</comment>
<reference evidence="7" key="2">
    <citation type="submission" date="2021-08" db="EMBL/GenBank/DDBJ databases">
        <authorList>
            <person name="Gostincar C."/>
            <person name="Sun X."/>
            <person name="Song Z."/>
            <person name="Gunde-Cimerman N."/>
        </authorList>
    </citation>
    <scope>NUCLEOTIDE SEQUENCE</scope>
    <source>
        <strain evidence="7">EXF-9298</strain>
    </source>
</reference>
<evidence type="ECO:0008006" key="9">
    <source>
        <dbReference type="Google" id="ProtNLM"/>
    </source>
</evidence>
<feature type="non-terminal residue" evidence="7">
    <location>
        <position position="161"/>
    </location>
</feature>
<dbReference type="PANTHER" id="PTHR35042">
    <property type="entry name" value="ANTHRONE OXYGENASE ENCC"/>
    <property type="match status" value="1"/>
</dbReference>
<comment type="subcellular location">
    <subcellularLocation>
        <location evidence="1">Membrane</location>
        <topology evidence="1">Multi-pass membrane protein</topology>
    </subcellularLocation>
</comment>
<evidence type="ECO:0000256" key="4">
    <source>
        <dbReference type="ARBA" id="ARBA00023136"/>
    </source>
</evidence>
<evidence type="ECO:0000256" key="6">
    <source>
        <dbReference type="SAM" id="Phobius"/>
    </source>
</evidence>
<evidence type="ECO:0000256" key="3">
    <source>
        <dbReference type="ARBA" id="ARBA00022989"/>
    </source>
</evidence>
<feature type="transmembrane region" description="Helical" evidence="6">
    <location>
        <begin position="9"/>
        <end position="28"/>
    </location>
</feature>
<reference evidence="7" key="1">
    <citation type="journal article" date="2021" name="J Fungi (Basel)">
        <title>Virulence traits and population genomics of the black yeast Aureobasidium melanogenum.</title>
        <authorList>
            <person name="Cernosa A."/>
            <person name="Sun X."/>
            <person name="Gostincar C."/>
            <person name="Fang C."/>
            <person name="Gunde-Cimerman N."/>
            <person name="Song Z."/>
        </authorList>
    </citation>
    <scope>NUCLEOTIDE SEQUENCE</scope>
    <source>
        <strain evidence="7">EXF-9298</strain>
    </source>
</reference>
<evidence type="ECO:0000313" key="8">
    <source>
        <dbReference type="Proteomes" id="UP000729357"/>
    </source>
</evidence>
<dbReference type="InterPro" id="IPR013901">
    <property type="entry name" value="Anthrone_oxy"/>
</dbReference>
<proteinExistence type="inferred from homology"/>
<sequence length="161" mass="17320">MDTTLDATLVAKLVAIPCGFLMGSYNAVLSQNVMPHLYTQPASVVAPIFAKIYKIGVNTLFPLASTAIAAYSYLAYSSTPRKRQLYGTAAALTLATLPMSQIVMMPSISRLLEISRSSTAQATPGLDQEVVKLLKIWVAQNYFRASLHLTAGFVGLYAALT</sequence>
<accession>A0A9P8G2K3</accession>
<gene>
    <name evidence="7" type="ORF">KCU98_g3247</name>
</gene>
<dbReference type="Proteomes" id="UP000729357">
    <property type="component" value="Unassembled WGS sequence"/>
</dbReference>
<evidence type="ECO:0000256" key="1">
    <source>
        <dbReference type="ARBA" id="ARBA00004141"/>
    </source>
</evidence>